<sequence length="565" mass="63038">MKQPAPQTVTMRDPQEVMRLARMGSMHQSRLSFMRVLLRRMKGEGWQFFRPEWSVDARGEGHAVYTARTGAARDARAYSLVAFAHDLPADQRSDRVIATAWDATFVLFDGVPTAAEIEVLRANVPKQEAGRVSQKVLTLSRANRSVRMWDDVVAALARGEQPDAAKIDDVGYLMRTTAVYGSAKFGAADRAVIAARPELAAPFQAEMLTVYLIRTFVMDLVGHMARAQNPEAAKLDPALKRRFGIGNSTGLGMAPFLVNHPRLIHRWMAAREWALAEVRGLSHANAEEVEVFRSFTARARRNAEEWHSAHPLQQAKLAQLRADMAALTAQVAAHDFDAAQPWDRLWRWGEAHLGLEGQEQLASLLLEPYGPLIDHAADTMSVDETPARIDGQMEIADVRALIERIHPKALATDWDAPEACARVWYTSAEKLEPRLGERAEEDLDAYANALCPAHDAAKLYAALEGQSGPVARFLLRAPEHRHTLRRLQMAATHPYAEIRDNTTHAEMAPIDLLRAKLSFFGATRFDPRSDRWLRITMFQHAPYPDELAHGDPDGWSYPPLEGAPG</sequence>
<dbReference type="Proteomes" id="UP000825009">
    <property type="component" value="Chromosome"/>
</dbReference>
<reference evidence="1 2" key="1">
    <citation type="submission" date="2021-07" db="EMBL/GenBank/DDBJ databases">
        <title>A novel Jannaschia species isolated from marine dinoflagellate Ceratoperidinium margalefii.</title>
        <authorList>
            <person name="Jiang Y."/>
            <person name="Li Z."/>
        </authorList>
    </citation>
    <scope>NUCLEOTIDE SEQUENCE [LARGE SCALE GENOMIC DNA]</scope>
    <source>
        <strain evidence="1 2">J12C1-MA-4</strain>
    </source>
</reference>
<evidence type="ECO:0000313" key="1">
    <source>
        <dbReference type="EMBL" id="QXT38921.1"/>
    </source>
</evidence>
<dbReference type="KEGG" id="gce:KYE46_13390"/>
<gene>
    <name evidence="1" type="ORF">KYE46_13390</name>
</gene>
<evidence type="ECO:0000313" key="2">
    <source>
        <dbReference type="Proteomes" id="UP000825009"/>
    </source>
</evidence>
<name>A0A8F6TTZ5_9RHOB</name>
<protein>
    <submittedName>
        <fullName evidence="1">Uncharacterized protein</fullName>
    </submittedName>
</protein>
<keyword evidence="2" id="KW-1185">Reference proteome</keyword>
<dbReference type="AlphaFoldDB" id="A0A8F6TTZ5"/>
<dbReference type="RefSeq" id="WP_219001119.1">
    <property type="nucleotide sequence ID" value="NZ_CP079194.1"/>
</dbReference>
<proteinExistence type="predicted"/>
<dbReference type="EMBL" id="CP079194">
    <property type="protein sequence ID" value="QXT38921.1"/>
    <property type="molecule type" value="Genomic_DNA"/>
</dbReference>
<organism evidence="1 2">
    <name type="scientific">Gymnodinialimonas ceratoperidinii</name>
    <dbReference type="NCBI Taxonomy" id="2856823"/>
    <lineage>
        <taxon>Bacteria</taxon>
        <taxon>Pseudomonadati</taxon>
        <taxon>Pseudomonadota</taxon>
        <taxon>Alphaproteobacteria</taxon>
        <taxon>Rhodobacterales</taxon>
        <taxon>Paracoccaceae</taxon>
        <taxon>Gymnodinialimonas</taxon>
    </lineage>
</organism>
<accession>A0A8F6TTZ5</accession>